<dbReference type="PANTHER" id="PTHR43856:SF1">
    <property type="entry name" value="MITOCHONDRIAL CARDIOLIPIN HYDROLASE"/>
    <property type="match status" value="1"/>
</dbReference>
<dbReference type="EC" id="3.1.4.4" evidence="3"/>
<dbReference type="InterPro" id="IPR051406">
    <property type="entry name" value="PLD_domain"/>
</dbReference>
<keyword evidence="5" id="KW-0442">Lipid degradation</keyword>
<dbReference type="GO" id="GO:0016042">
    <property type="term" value="P:lipid catabolic process"/>
    <property type="evidence" value="ECO:0007669"/>
    <property type="project" value="UniProtKB-KW"/>
</dbReference>
<dbReference type="GO" id="GO:0004630">
    <property type="term" value="F:phospholipase D activity"/>
    <property type="evidence" value="ECO:0007669"/>
    <property type="project" value="UniProtKB-EC"/>
</dbReference>
<evidence type="ECO:0000256" key="4">
    <source>
        <dbReference type="ARBA" id="ARBA00022801"/>
    </source>
</evidence>
<evidence type="ECO:0000256" key="6">
    <source>
        <dbReference type="ARBA" id="ARBA00023098"/>
    </source>
</evidence>
<keyword evidence="6" id="KW-0443">Lipid metabolism</keyword>
<evidence type="ECO:0000256" key="3">
    <source>
        <dbReference type="ARBA" id="ARBA00012027"/>
    </source>
</evidence>
<evidence type="ECO:0000313" key="9">
    <source>
        <dbReference type="Proteomes" id="UP000752012"/>
    </source>
</evidence>
<evidence type="ECO:0000313" key="8">
    <source>
        <dbReference type="EMBL" id="NJP38048.1"/>
    </source>
</evidence>
<proteinExistence type="inferred from homology"/>
<dbReference type="Gene3D" id="3.30.870.10">
    <property type="entry name" value="Endonuclease Chain A"/>
    <property type="match status" value="2"/>
</dbReference>
<dbReference type="RefSeq" id="WP_168007130.1">
    <property type="nucleotide sequence ID" value="NZ_JAATHJ010000015.1"/>
</dbReference>
<evidence type="ECO:0000256" key="5">
    <source>
        <dbReference type="ARBA" id="ARBA00022963"/>
    </source>
</evidence>
<reference evidence="8 9" key="1">
    <citation type="submission" date="2020-03" db="EMBL/GenBank/DDBJ databases">
        <title>Assessment of the enzymatic potential of alkaline-tolerant lipase obtained from Bacillus luteus H11 (technogenic soil) for the bioremediation of saline soils contaminated with petroleum substances.</title>
        <authorList>
            <person name="Kalwasinska A."/>
        </authorList>
    </citation>
    <scope>NUCLEOTIDE SEQUENCE [LARGE SCALE GENOMIC DNA]</scope>
    <source>
        <strain evidence="8 9">H11</strain>
    </source>
</reference>
<dbReference type="GO" id="GO:0006793">
    <property type="term" value="P:phosphorus metabolic process"/>
    <property type="evidence" value="ECO:0007669"/>
    <property type="project" value="UniProtKB-ARBA"/>
</dbReference>
<comment type="similarity">
    <text evidence="2">Belongs to the phospholipase D family.</text>
</comment>
<dbReference type="AlphaFoldDB" id="A0A969TTV2"/>
<comment type="caution">
    <text evidence="8">The sequence shown here is derived from an EMBL/GenBank/DDBJ whole genome shotgun (WGS) entry which is preliminary data.</text>
</comment>
<feature type="domain" description="PLD phosphodiesterase" evidence="7">
    <location>
        <begin position="382"/>
        <end position="412"/>
    </location>
</feature>
<dbReference type="PROSITE" id="PS50035">
    <property type="entry name" value="PLD"/>
    <property type="match status" value="1"/>
</dbReference>
<evidence type="ECO:0000256" key="1">
    <source>
        <dbReference type="ARBA" id="ARBA00000798"/>
    </source>
</evidence>
<organism evidence="8 9">
    <name type="scientific">Alkalicoccus luteus</name>
    <dbReference type="NCBI Taxonomy" id="1237094"/>
    <lineage>
        <taxon>Bacteria</taxon>
        <taxon>Bacillati</taxon>
        <taxon>Bacillota</taxon>
        <taxon>Bacilli</taxon>
        <taxon>Bacillales</taxon>
        <taxon>Bacillaceae</taxon>
        <taxon>Alkalicoccus</taxon>
    </lineage>
</organism>
<name>A0A969TTV2_9BACI</name>
<dbReference type="EMBL" id="JAATHJ010000015">
    <property type="protein sequence ID" value="NJP38048.1"/>
    <property type="molecule type" value="Genomic_DNA"/>
</dbReference>
<dbReference type="PANTHER" id="PTHR43856">
    <property type="entry name" value="CARDIOLIPIN HYDROLASE"/>
    <property type="match status" value="1"/>
</dbReference>
<evidence type="ECO:0000256" key="2">
    <source>
        <dbReference type="ARBA" id="ARBA00008664"/>
    </source>
</evidence>
<dbReference type="Proteomes" id="UP000752012">
    <property type="component" value="Unassembled WGS sequence"/>
</dbReference>
<dbReference type="InterPro" id="IPR001736">
    <property type="entry name" value="PLipase_D/transphosphatidylase"/>
</dbReference>
<keyword evidence="9" id="KW-1185">Reference proteome</keyword>
<dbReference type="GO" id="GO:0016891">
    <property type="term" value="F:RNA endonuclease activity producing 5'-phosphomonoesters, hydrolytic mechanism"/>
    <property type="evidence" value="ECO:0007669"/>
    <property type="project" value="TreeGrafter"/>
</dbReference>
<dbReference type="Pfam" id="PF13091">
    <property type="entry name" value="PLDc_2"/>
    <property type="match status" value="1"/>
</dbReference>
<dbReference type="SUPFAM" id="SSF56024">
    <property type="entry name" value="Phospholipase D/nuclease"/>
    <property type="match status" value="2"/>
</dbReference>
<protein>
    <recommendedName>
        <fullName evidence="3">phospholipase D</fullName>
        <ecNumber evidence="3">3.1.4.4</ecNumber>
    </recommendedName>
</protein>
<keyword evidence="4" id="KW-0378">Hydrolase</keyword>
<dbReference type="InterPro" id="IPR025202">
    <property type="entry name" value="PLD-like_dom"/>
</dbReference>
<sequence>MRHKKWLWIGLAFAALYIGVTAWHQLKPLPEGIDYTGDLHMLQEDEVTFLTDLTYQDETGEVYEHEIMEEMFRVIDEAEHFLIIDMFMVNEFSDESRSFPELSREFGDRIEQKMAESPDVKAVFITDPINTTYFSHEAAHIDRLTDAGVEVIYTNLERLRDPNPIYSSFWRIGFQWFGQRGPAWLPNAFGPTAPDVTLRSYLKLANIKANHRKLVMNEEEAVITSANPHDASGFHSNIGIRVSGSVLKELVDQERAVTAFSDGNMGAFPTEAELDEWVTVRDDGPIQAQLVTEKSIRRATLKVLERAEPDDTVWIGMFYLSDRYVIEGLHEAADRGVRINAVLDPNQNAFGQEKIGLPNIPVASELTDRDDDLITVRWYDTYEEQYHTKMLYADRGEQVNIIAGSTNFTERNLNNYNLENNISLTAPSDSEIAEDVDAYYNRIWFNEDEQFTVAYDEYADAVTPYLYGLYVLQKSLRFTTY</sequence>
<dbReference type="CDD" id="cd09129">
    <property type="entry name" value="PLDc_unchar2_1"/>
    <property type="match status" value="1"/>
</dbReference>
<comment type="catalytic activity">
    <reaction evidence="1">
        <text>a 1,2-diacyl-sn-glycero-3-phosphocholine + H2O = a 1,2-diacyl-sn-glycero-3-phosphate + choline + H(+)</text>
        <dbReference type="Rhea" id="RHEA:14445"/>
        <dbReference type="ChEBI" id="CHEBI:15354"/>
        <dbReference type="ChEBI" id="CHEBI:15377"/>
        <dbReference type="ChEBI" id="CHEBI:15378"/>
        <dbReference type="ChEBI" id="CHEBI:57643"/>
        <dbReference type="ChEBI" id="CHEBI:58608"/>
        <dbReference type="EC" id="3.1.4.4"/>
    </reaction>
</comment>
<evidence type="ECO:0000259" key="7">
    <source>
        <dbReference type="PROSITE" id="PS50035"/>
    </source>
</evidence>
<accession>A0A969TTV2</accession>
<gene>
    <name evidence="8" type="ORF">HCN83_10690</name>
</gene>